<sequence length="78" mass="8559">MCASHMGLEISRRRMKVQAAEVGRFGIPVSLAGGAPRRPAALHLGKWRSFSSAHVGTRKMRELCPDQDETEETLVEGP</sequence>
<evidence type="ECO:0000313" key="2">
    <source>
        <dbReference type="Proteomes" id="UP000827092"/>
    </source>
</evidence>
<name>A0AAV6THJ5_9ARAC</name>
<dbReference type="AlphaFoldDB" id="A0AAV6THJ5"/>
<comment type="caution">
    <text evidence="1">The sequence shown here is derived from an EMBL/GenBank/DDBJ whole genome shotgun (WGS) entry which is preliminary data.</text>
</comment>
<keyword evidence="2" id="KW-1185">Reference proteome</keyword>
<protein>
    <submittedName>
        <fullName evidence="1">Uncharacterized protein</fullName>
    </submittedName>
</protein>
<proteinExistence type="predicted"/>
<organism evidence="1 2">
    <name type="scientific">Oedothorax gibbosus</name>
    <dbReference type="NCBI Taxonomy" id="931172"/>
    <lineage>
        <taxon>Eukaryota</taxon>
        <taxon>Metazoa</taxon>
        <taxon>Ecdysozoa</taxon>
        <taxon>Arthropoda</taxon>
        <taxon>Chelicerata</taxon>
        <taxon>Arachnida</taxon>
        <taxon>Araneae</taxon>
        <taxon>Araneomorphae</taxon>
        <taxon>Entelegynae</taxon>
        <taxon>Araneoidea</taxon>
        <taxon>Linyphiidae</taxon>
        <taxon>Erigoninae</taxon>
        <taxon>Oedothorax</taxon>
    </lineage>
</organism>
<accession>A0AAV6THJ5</accession>
<dbReference type="EMBL" id="JAFNEN010004285">
    <property type="protein sequence ID" value="KAG8171221.1"/>
    <property type="molecule type" value="Genomic_DNA"/>
</dbReference>
<gene>
    <name evidence="1" type="ORF">JTE90_006516</name>
</gene>
<dbReference type="Proteomes" id="UP000827092">
    <property type="component" value="Unassembled WGS sequence"/>
</dbReference>
<reference evidence="1 2" key="1">
    <citation type="journal article" date="2022" name="Nat. Ecol. Evol.">
        <title>A masculinizing supergene underlies an exaggerated male reproductive morph in a spider.</title>
        <authorList>
            <person name="Hendrickx F."/>
            <person name="De Corte Z."/>
            <person name="Sonet G."/>
            <person name="Van Belleghem S.M."/>
            <person name="Kostlbacher S."/>
            <person name="Vangestel C."/>
        </authorList>
    </citation>
    <scope>NUCLEOTIDE SEQUENCE [LARGE SCALE GENOMIC DNA]</scope>
    <source>
        <strain evidence="1">W744_W776</strain>
    </source>
</reference>
<evidence type="ECO:0000313" key="1">
    <source>
        <dbReference type="EMBL" id="KAG8171221.1"/>
    </source>
</evidence>